<protein>
    <submittedName>
        <fullName evidence="2">Uncharacterized protein</fullName>
    </submittedName>
</protein>
<feature type="compositionally biased region" description="Polar residues" evidence="1">
    <location>
        <begin position="1"/>
        <end position="15"/>
    </location>
</feature>
<sequence>MPQSILHTRRPNNANERLGLDPEAEDLCELRLARHAAGEAKRRATAKPPESPRATQPSRQLFSTWTHVEPHGSRLDRRQERRHLEESWNGGRAGDASKKAANERHPREKYEPSAMPSGSATRESSCLSAPPFIPLASGCYVAKVL</sequence>
<organism evidence="2 3">
    <name type="scientific">Aspergillus ibericus CBS 121593</name>
    <dbReference type="NCBI Taxonomy" id="1448316"/>
    <lineage>
        <taxon>Eukaryota</taxon>
        <taxon>Fungi</taxon>
        <taxon>Dikarya</taxon>
        <taxon>Ascomycota</taxon>
        <taxon>Pezizomycotina</taxon>
        <taxon>Eurotiomycetes</taxon>
        <taxon>Eurotiomycetidae</taxon>
        <taxon>Eurotiales</taxon>
        <taxon>Aspergillaceae</taxon>
        <taxon>Aspergillus</taxon>
        <taxon>Aspergillus subgen. Circumdati</taxon>
    </lineage>
</organism>
<reference evidence="2 3" key="1">
    <citation type="submission" date="2018-02" db="EMBL/GenBank/DDBJ databases">
        <title>The genomes of Aspergillus section Nigri reveals drivers in fungal speciation.</title>
        <authorList>
            <consortium name="DOE Joint Genome Institute"/>
            <person name="Vesth T.C."/>
            <person name="Nybo J."/>
            <person name="Theobald S."/>
            <person name="Brandl J."/>
            <person name="Frisvad J.C."/>
            <person name="Nielsen K.F."/>
            <person name="Lyhne E.K."/>
            <person name="Kogle M.E."/>
            <person name="Kuo A."/>
            <person name="Riley R."/>
            <person name="Clum A."/>
            <person name="Nolan M."/>
            <person name="Lipzen A."/>
            <person name="Salamov A."/>
            <person name="Henrissat B."/>
            <person name="Wiebenga A."/>
            <person name="De vries R.P."/>
            <person name="Grigoriev I.V."/>
            <person name="Mortensen U.H."/>
            <person name="Andersen M.R."/>
            <person name="Baker S.E."/>
        </authorList>
    </citation>
    <scope>NUCLEOTIDE SEQUENCE [LARGE SCALE GENOMIC DNA]</scope>
    <source>
        <strain evidence="2 3">CBS 121593</strain>
    </source>
</reference>
<dbReference type="EMBL" id="KZ824448">
    <property type="protein sequence ID" value="RAK99176.1"/>
    <property type="molecule type" value="Genomic_DNA"/>
</dbReference>
<feature type="compositionally biased region" description="Polar residues" evidence="1">
    <location>
        <begin position="116"/>
        <end position="127"/>
    </location>
</feature>
<dbReference type="Proteomes" id="UP000249402">
    <property type="component" value="Unassembled WGS sequence"/>
</dbReference>
<feature type="compositionally biased region" description="Basic and acidic residues" evidence="1">
    <location>
        <begin position="95"/>
        <end position="111"/>
    </location>
</feature>
<dbReference type="AlphaFoldDB" id="A0A395GUM6"/>
<evidence type="ECO:0000256" key="1">
    <source>
        <dbReference type="SAM" id="MobiDB-lite"/>
    </source>
</evidence>
<accession>A0A395GUM6</accession>
<keyword evidence="3" id="KW-1185">Reference proteome</keyword>
<proteinExistence type="predicted"/>
<dbReference type="GeneID" id="37226432"/>
<feature type="region of interest" description="Disordered" evidence="1">
    <location>
        <begin position="1"/>
        <end position="21"/>
    </location>
</feature>
<feature type="compositionally biased region" description="Basic and acidic residues" evidence="1">
    <location>
        <begin position="68"/>
        <end position="86"/>
    </location>
</feature>
<evidence type="ECO:0000313" key="3">
    <source>
        <dbReference type="Proteomes" id="UP000249402"/>
    </source>
</evidence>
<feature type="compositionally biased region" description="Polar residues" evidence="1">
    <location>
        <begin position="53"/>
        <end position="66"/>
    </location>
</feature>
<dbReference type="RefSeq" id="XP_025573504.1">
    <property type="nucleotide sequence ID" value="XM_025721567.1"/>
</dbReference>
<feature type="region of interest" description="Disordered" evidence="1">
    <location>
        <begin position="37"/>
        <end position="131"/>
    </location>
</feature>
<gene>
    <name evidence="2" type="ORF">BO80DRAFT_446741</name>
</gene>
<evidence type="ECO:0000313" key="2">
    <source>
        <dbReference type="EMBL" id="RAK99176.1"/>
    </source>
</evidence>
<dbReference type="VEuPathDB" id="FungiDB:BO80DRAFT_446741"/>
<name>A0A395GUM6_9EURO</name>